<evidence type="ECO:0000313" key="7">
    <source>
        <dbReference type="Proteomes" id="UP000280228"/>
    </source>
</evidence>
<dbReference type="NCBIfam" id="TIGR00275">
    <property type="entry name" value="aminoacetone oxidase family FAD-binding enzyme"/>
    <property type="match status" value="1"/>
</dbReference>
<feature type="domain" description="RsdA/BaiN/AoA(So)-like Rossmann fold-like" evidence="4">
    <location>
        <begin position="6"/>
        <end position="400"/>
    </location>
</feature>
<dbReference type="PANTHER" id="PTHR42887">
    <property type="entry name" value="OS12G0638800 PROTEIN"/>
    <property type="match status" value="1"/>
</dbReference>
<dbReference type="Pfam" id="PF22780">
    <property type="entry name" value="HI0933_like_1st"/>
    <property type="match status" value="1"/>
</dbReference>
<dbReference type="InterPro" id="IPR055178">
    <property type="entry name" value="RsdA/BaiN/AoA(So)-like_dom"/>
</dbReference>
<evidence type="ECO:0000259" key="5">
    <source>
        <dbReference type="Pfam" id="PF22780"/>
    </source>
</evidence>
<protein>
    <submittedName>
        <fullName evidence="6">Flavo, HI0933 family protein</fullName>
    </submittedName>
</protein>
<dbReference type="EMBL" id="CP034662">
    <property type="protein sequence ID" value="AZQ92663.1"/>
    <property type="molecule type" value="Genomic_DNA"/>
</dbReference>
<dbReference type="AlphaFoldDB" id="A0A3S9QDH9"/>
<dbReference type="Proteomes" id="UP000280228">
    <property type="component" value="Chromosome"/>
</dbReference>
<name>A0A3S9QDH9_MORCA</name>
<organism evidence="6 7">
    <name type="scientific">Moraxella catarrhalis</name>
    <name type="common">Branhamella catarrhalis</name>
    <dbReference type="NCBI Taxonomy" id="480"/>
    <lineage>
        <taxon>Bacteria</taxon>
        <taxon>Pseudomonadati</taxon>
        <taxon>Pseudomonadota</taxon>
        <taxon>Gammaproteobacteria</taxon>
        <taxon>Moraxellales</taxon>
        <taxon>Moraxellaceae</taxon>
        <taxon>Moraxella</taxon>
    </lineage>
</organism>
<dbReference type="SUPFAM" id="SSF51905">
    <property type="entry name" value="FAD/NAD(P)-binding domain"/>
    <property type="match status" value="1"/>
</dbReference>
<reference evidence="6 7" key="1">
    <citation type="submission" date="2018-12" db="EMBL/GenBank/DDBJ databases">
        <title>Persistence of Moraxella catarrhalis in Chronic Obstructive Pulmonary Disease and Regulation of the Hag/MID Adhesin.</title>
        <authorList>
            <person name="Murphy T."/>
            <person name="Zhao X."/>
            <person name="Vyas G."/>
            <person name="Aluvathingal J."/>
            <person name="Nadendla S."/>
            <person name="Tallon L."/>
            <person name="Tettelin H."/>
        </authorList>
    </citation>
    <scope>NUCLEOTIDE SEQUENCE [LARGE SCALE GENOMIC DNA]</scope>
    <source>
        <strain evidence="6 7">46P58B1</strain>
    </source>
</reference>
<accession>A0A3S9QDH9</accession>
<keyword evidence="3" id="KW-0274">FAD</keyword>
<evidence type="ECO:0000259" key="4">
    <source>
        <dbReference type="Pfam" id="PF03486"/>
    </source>
</evidence>
<dbReference type="SUPFAM" id="SSF160996">
    <property type="entry name" value="HI0933 insert domain-like"/>
    <property type="match status" value="1"/>
</dbReference>
<dbReference type="Pfam" id="PF03486">
    <property type="entry name" value="HI0933_like"/>
    <property type="match status" value="1"/>
</dbReference>
<proteinExistence type="predicted"/>
<dbReference type="PRINTS" id="PR00411">
    <property type="entry name" value="PNDRDTASEI"/>
</dbReference>
<gene>
    <name evidence="6" type="ORF">EJK53_1968</name>
</gene>
<dbReference type="Gene3D" id="2.40.30.10">
    <property type="entry name" value="Translation factors"/>
    <property type="match status" value="1"/>
</dbReference>
<dbReference type="PANTHER" id="PTHR42887:SF2">
    <property type="entry name" value="OS12G0638800 PROTEIN"/>
    <property type="match status" value="1"/>
</dbReference>
<dbReference type="Gene3D" id="1.10.8.260">
    <property type="entry name" value="HI0933 insert domain-like"/>
    <property type="match status" value="1"/>
</dbReference>
<dbReference type="InterPro" id="IPR004792">
    <property type="entry name" value="BaiN-like"/>
</dbReference>
<comment type="cofactor">
    <cofactor evidence="1">
        <name>FAD</name>
        <dbReference type="ChEBI" id="CHEBI:57692"/>
    </cofactor>
</comment>
<keyword evidence="2" id="KW-0285">Flavoprotein</keyword>
<dbReference type="InterPro" id="IPR057661">
    <property type="entry name" value="RsdA/BaiN/AoA(So)_Rossmann"/>
</dbReference>
<evidence type="ECO:0000256" key="1">
    <source>
        <dbReference type="ARBA" id="ARBA00001974"/>
    </source>
</evidence>
<dbReference type="RefSeq" id="WP_003670270.1">
    <property type="nucleotide sequence ID" value="NZ_CP034662.1"/>
</dbReference>
<dbReference type="Gene3D" id="3.50.50.60">
    <property type="entry name" value="FAD/NAD(P)-binding domain"/>
    <property type="match status" value="1"/>
</dbReference>
<evidence type="ECO:0000256" key="3">
    <source>
        <dbReference type="ARBA" id="ARBA00022827"/>
    </source>
</evidence>
<feature type="domain" description="RsdA/BaiN/AoA(So)-like insert" evidence="5">
    <location>
        <begin position="195"/>
        <end position="347"/>
    </location>
</feature>
<sequence length="406" mass="44591">MSISVDTLIIGAGASGLFCAFNTAAYGKSVLIIDHANKAGKKILMSGGGRCNFVNKQVEPCHFIGQNPHFVKSALSKYQPEDFIDLVNRHHIAHQEREHGQLFCKNSAKDILSMLLNECHMAGVDIHLKTTVQDIQATDTHFLVTVKSQPDNRIKVIQAHALVIATGGLSIPTLGASGFGYQVATQFGHQIIPTRAGLVPFTFTDKVGEMIKSLAGLSLDVIAYNDKASFDLPILFTHRGLSGPAILQLSNHWQAGEQITINLVPTQDVYQYLLDAKRIHPKQLLRTALAALLPKKLISGFEPLFWQAYQNIELANLKDETMHHIGQQLNAWHLKPSGTEGYRVAEVTLGGVDTHDISGKTMESRRQPNLYFIGEVLDVAGQLGGYNFTWAWASGYACAQSIGVRW</sequence>
<evidence type="ECO:0000256" key="2">
    <source>
        <dbReference type="ARBA" id="ARBA00022630"/>
    </source>
</evidence>
<evidence type="ECO:0000313" key="6">
    <source>
        <dbReference type="EMBL" id="AZQ92663.1"/>
    </source>
</evidence>
<dbReference type="InterPro" id="IPR036188">
    <property type="entry name" value="FAD/NAD-bd_sf"/>
</dbReference>
<dbReference type="InterPro" id="IPR023166">
    <property type="entry name" value="BaiN-like_dom_sf"/>
</dbReference>